<keyword evidence="8" id="KW-0406">Ion transport</keyword>
<reference evidence="12 13" key="1">
    <citation type="journal article" date="2014" name="Antonie Van Leeuwenhoek">
        <title>Hyphomonas beringensis sp. nov. and Hyphomonas chukchiensis sp. nov., isolated from surface seawater of the Bering Sea and Chukchi Sea.</title>
        <authorList>
            <person name="Li C."/>
            <person name="Lai Q."/>
            <person name="Li G."/>
            <person name="Dong C."/>
            <person name="Wang J."/>
            <person name="Liao Y."/>
            <person name="Shao Z."/>
        </authorList>
    </citation>
    <scope>NUCLEOTIDE SEQUENCE [LARGE SCALE GENOMIC DNA]</scope>
    <source>
        <strain evidence="12 13">PS728</strain>
    </source>
</reference>
<dbReference type="PANTHER" id="PTHR46157">
    <property type="entry name" value="K(+) EFFLUX ANTIPORTER 3, CHLOROPLASTIC"/>
    <property type="match status" value="1"/>
</dbReference>
<dbReference type="GO" id="GO:0005886">
    <property type="term" value="C:plasma membrane"/>
    <property type="evidence" value="ECO:0007669"/>
    <property type="project" value="TreeGrafter"/>
</dbReference>
<keyword evidence="13" id="KW-1185">Reference proteome</keyword>
<keyword evidence="6" id="KW-0630">Potassium</keyword>
<dbReference type="GO" id="GO:0015297">
    <property type="term" value="F:antiporter activity"/>
    <property type="evidence" value="ECO:0007669"/>
    <property type="project" value="UniProtKB-KW"/>
</dbReference>
<dbReference type="PROSITE" id="PS51201">
    <property type="entry name" value="RCK_N"/>
    <property type="match status" value="1"/>
</dbReference>
<dbReference type="PANTHER" id="PTHR46157:SF4">
    <property type="entry name" value="K(+) EFFLUX ANTIPORTER 3, CHLOROPLASTIC"/>
    <property type="match status" value="1"/>
</dbReference>
<dbReference type="AlphaFoldDB" id="A0A062VIJ2"/>
<feature type="transmembrane region" description="Helical" evidence="10">
    <location>
        <begin position="74"/>
        <end position="94"/>
    </location>
</feature>
<evidence type="ECO:0000313" key="12">
    <source>
        <dbReference type="EMBL" id="KCZ98351.1"/>
    </source>
</evidence>
<keyword evidence="4" id="KW-0633">Potassium transport</keyword>
<dbReference type="SUPFAM" id="SSF51735">
    <property type="entry name" value="NAD(P)-binding Rossmann-fold domains"/>
    <property type="match status" value="1"/>
</dbReference>
<dbReference type="Gene3D" id="3.40.50.720">
    <property type="entry name" value="NAD(P)-binding Rossmann-like Domain"/>
    <property type="match status" value="1"/>
</dbReference>
<dbReference type="GO" id="GO:0006813">
    <property type="term" value="P:potassium ion transport"/>
    <property type="evidence" value="ECO:0007669"/>
    <property type="project" value="UniProtKB-KW"/>
</dbReference>
<proteinExistence type="predicted"/>
<feature type="transmembrane region" description="Helical" evidence="10">
    <location>
        <begin position="167"/>
        <end position="191"/>
    </location>
</feature>
<dbReference type="Gene3D" id="1.20.1530.20">
    <property type="match status" value="1"/>
</dbReference>
<feature type="transmembrane region" description="Helical" evidence="10">
    <location>
        <begin position="376"/>
        <end position="398"/>
    </location>
</feature>
<dbReference type="Pfam" id="PF02254">
    <property type="entry name" value="TrkA_N"/>
    <property type="match status" value="1"/>
</dbReference>
<accession>A0A062VIJ2</accession>
<protein>
    <submittedName>
        <fullName evidence="12">Glutathione-regulated potassium-efflux system protein</fullName>
    </submittedName>
</protein>
<feature type="transmembrane region" description="Helical" evidence="10">
    <location>
        <begin position="238"/>
        <end position="268"/>
    </location>
</feature>
<evidence type="ECO:0000256" key="2">
    <source>
        <dbReference type="ARBA" id="ARBA00022448"/>
    </source>
</evidence>
<gene>
    <name evidence="12" type="ORF">HPO_10617</name>
</gene>
<evidence type="ECO:0000256" key="6">
    <source>
        <dbReference type="ARBA" id="ARBA00022958"/>
    </source>
</evidence>
<dbReference type="GO" id="GO:0012505">
    <property type="term" value="C:endomembrane system"/>
    <property type="evidence" value="ECO:0007669"/>
    <property type="project" value="UniProtKB-SubCell"/>
</dbReference>
<dbReference type="STRING" id="1280954.HPO_10617"/>
<dbReference type="Pfam" id="PF00999">
    <property type="entry name" value="Na_H_Exchanger"/>
    <property type="match status" value="1"/>
</dbReference>
<feature type="transmembrane region" description="Helical" evidence="10">
    <location>
        <begin position="313"/>
        <end position="334"/>
    </location>
</feature>
<dbReference type="OrthoDB" id="9781411at2"/>
<evidence type="ECO:0000256" key="9">
    <source>
        <dbReference type="ARBA" id="ARBA00023136"/>
    </source>
</evidence>
<evidence type="ECO:0000256" key="1">
    <source>
        <dbReference type="ARBA" id="ARBA00004127"/>
    </source>
</evidence>
<sequence>MEHGVAHGPSPTLIKDLLVFLLAAGILVPVLRLLKMPTIIAFMLAGIALGPFALGHFAQAYPILEYFSITEPEAALPFAELGVLFLLFLLGVEFSFQRLWSLRRVVLGAGSVQTGLSAAAIAAVGWALGLDLAVAMIIGLALALSSTAIVMQVLVEERRAAQPVGRTSLGVLLFQDMMVAPILIFVGFAALKGGANIGGVLLDALIRGLIAIAIIWVIGNFLLDRIFRLAAASGGRDFLMALTLLTVVGSAAITYSAGLSVALGAFLAGLLVGETEFKHQTEVDLEPFKGLLLGLFFMTVGMGLNLPQIASQIGWILAALAGLVVLKVVIAYLACRVFAGGHPVSLEAALLLAPAGEFAFVVLTAAQAGGAVTPELAAFVAAIAGLSMLLTPLLGDFGRRLAGRPSRRQATSEMALTEAAELQNHVILAGYGRVGQAVAHVLRQEGVTLLALDRDPEKIHRARLDGLAAFVGDASRPEILTLTGIAKADQFIVTVDDPERAEAMVRCARGLHPDILILARAHDGEHADKLEAAGAGHVVPEAVESGLQMGGMSLEAFGYEPETVRDRLALIRDEEYRRA</sequence>
<evidence type="ECO:0000256" key="3">
    <source>
        <dbReference type="ARBA" id="ARBA00022449"/>
    </source>
</evidence>
<evidence type="ECO:0000256" key="4">
    <source>
        <dbReference type="ARBA" id="ARBA00022538"/>
    </source>
</evidence>
<dbReference type="eggNOG" id="COG1226">
    <property type="taxonomic scope" value="Bacteria"/>
</dbReference>
<evidence type="ECO:0000259" key="11">
    <source>
        <dbReference type="PROSITE" id="PS51201"/>
    </source>
</evidence>
<dbReference type="PATRIC" id="fig|1280954.3.peg.2151"/>
<dbReference type="FunFam" id="3.40.50.720:FF:000036">
    <property type="entry name" value="Glutathione-regulated potassium-efflux system protein KefB"/>
    <property type="match status" value="1"/>
</dbReference>
<comment type="caution">
    <text evidence="12">The sequence shown here is derived from an EMBL/GenBank/DDBJ whole genome shotgun (WGS) entry which is preliminary data.</text>
</comment>
<feature type="transmembrane region" description="Helical" evidence="10">
    <location>
        <begin position="197"/>
        <end position="218"/>
    </location>
</feature>
<dbReference type="InterPro" id="IPR003148">
    <property type="entry name" value="RCK_N"/>
</dbReference>
<keyword evidence="2" id="KW-0813">Transport</keyword>
<feature type="transmembrane region" description="Helical" evidence="10">
    <location>
        <begin position="106"/>
        <end position="128"/>
    </location>
</feature>
<feature type="transmembrane region" description="Helical" evidence="10">
    <location>
        <begin position="134"/>
        <end position="155"/>
    </location>
</feature>
<dbReference type="InterPro" id="IPR038770">
    <property type="entry name" value="Na+/solute_symporter_sf"/>
</dbReference>
<evidence type="ECO:0000256" key="8">
    <source>
        <dbReference type="ARBA" id="ARBA00023065"/>
    </source>
</evidence>
<feature type="transmembrane region" description="Helical" evidence="10">
    <location>
        <begin position="41"/>
        <end position="62"/>
    </location>
</feature>
<name>A0A062VIJ2_9PROT</name>
<dbReference type="InterPro" id="IPR036291">
    <property type="entry name" value="NAD(P)-bd_dom_sf"/>
</dbReference>
<keyword evidence="5 10" id="KW-0812">Transmembrane</keyword>
<dbReference type="EMBL" id="ARYM01000011">
    <property type="protein sequence ID" value="KCZ98351.1"/>
    <property type="molecule type" value="Genomic_DNA"/>
</dbReference>
<comment type="subcellular location">
    <subcellularLocation>
        <location evidence="1">Endomembrane system</location>
        <topology evidence="1">Multi-pass membrane protein</topology>
    </subcellularLocation>
</comment>
<keyword evidence="3" id="KW-0050">Antiport</keyword>
<dbReference type="InterPro" id="IPR006153">
    <property type="entry name" value="Cation/H_exchanger_TM"/>
</dbReference>
<keyword evidence="7 10" id="KW-1133">Transmembrane helix</keyword>
<dbReference type="GO" id="GO:1902600">
    <property type="term" value="P:proton transmembrane transport"/>
    <property type="evidence" value="ECO:0007669"/>
    <property type="project" value="InterPro"/>
</dbReference>
<feature type="domain" description="RCK N-terminal" evidence="11">
    <location>
        <begin position="423"/>
        <end position="540"/>
    </location>
</feature>
<organism evidence="12 13">
    <name type="scientific">Hyphomonas polymorpha PS728</name>
    <dbReference type="NCBI Taxonomy" id="1280954"/>
    <lineage>
        <taxon>Bacteria</taxon>
        <taxon>Pseudomonadati</taxon>
        <taxon>Pseudomonadota</taxon>
        <taxon>Alphaproteobacteria</taxon>
        <taxon>Hyphomonadales</taxon>
        <taxon>Hyphomonadaceae</taxon>
        <taxon>Hyphomonas</taxon>
    </lineage>
</organism>
<evidence type="ECO:0000313" key="13">
    <source>
        <dbReference type="Proteomes" id="UP000027100"/>
    </source>
</evidence>
<keyword evidence="9 10" id="KW-0472">Membrane</keyword>
<evidence type="ECO:0000256" key="7">
    <source>
        <dbReference type="ARBA" id="ARBA00022989"/>
    </source>
</evidence>
<dbReference type="eggNOG" id="COG0475">
    <property type="taxonomic scope" value="Bacteria"/>
</dbReference>
<evidence type="ECO:0000256" key="5">
    <source>
        <dbReference type="ARBA" id="ARBA00022692"/>
    </source>
</evidence>
<evidence type="ECO:0000256" key="10">
    <source>
        <dbReference type="SAM" id="Phobius"/>
    </source>
</evidence>
<dbReference type="RefSeq" id="WP_051612520.1">
    <property type="nucleotide sequence ID" value="NZ_ARYM01000011.1"/>
</dbReference>
<dbReference type="Proteomes" id="UP000027100">
    <property type="component" value="Unassembled WGS sequence"/>
</dbReference>
<feature type="transmembrane region" description="Helical" evidence="10">
    <location>
        <begin position="17"/>
        <end position="34"/>
    </location>
</feature>